<sequence>MRDIRKRGWFWIENELIDRTDLSFEVKSMYMILARFADNEGKCFPSIEKLAEIIGKDKRTVIRYIKKLEEKGLIEKRRRFNQTNIYYLKNANSNSDKIDNDKNDSDKDVTSLGDTGVTSDSDKNVNLKRPIEKDPIKNTQYKEKYKKEKLNNIECYVMSLEKDENYKQLLFKFIKYRKEIRKSLKTISPLKALIKEFPLYSDLKEALEIMETREWRTATAEWVENYKNSLGGNNNANTGNKRNYTGNTEKKGFDKHNDYKPDYSKGFDDWN</sequence>
<dbReference type="EMBL" id="AP019846">
    <property type="protein sequence ID" value="BBM60145.1"/>
    <property type="molecule type" value="Genomic_DNA"/>
</dbReference>
<evidence type="ECO:0000313" key="3">
    <source>
        <dbReference type="Proteomes" id="UP000321561"/>
    </source>
</evidence>
<dbReference type="InterPro" id="IPR011991">
    <property type="entry name" value="ArsR-like_HTH"/>
</dbReference>
<dbReference type="Gene3D" id="1.10.10.10">
    <property type="entry name" value="Winged helix-like DNA-binding domain superfamily/Winged helix DNA-binding domain"/>
    <property type="match status" value="1"/>
</dbReference>
<feature type="compositionally biased region" description="Low complexity" evidence="1">
    <location>
        <begin position="229"/>
        <end position="243"/>
    </location>
</feature>
<evidence type="ECO:0000313" key="2">
    <source>
        <dbReference type="EMBL" id="BBM60145.1"/>
    </source>
</evidence>
<evidence type="ECO:0000256" key="1">
    <source>
        <dbReference type="SAM" id="MobiDB-lite"/>
    </source>
</evidence>
<dbReference type="RefSeq" id="WP_147006036.1">
    <property type="nucleotide sequence ID" value="NZ_AP019846.1"/>
</dbReference>
<dbReference type="InterPro" id="IPR036390">
    <property type="entry name" value="WH_DNA-bd_sf"/>
</dbReference>
<protein>
    <recommendedName>
        <fullName evidence="4">Helix-turn-helix domain-containing protein</fullName>
    </recommendedName>
</protein>
<dbReference type="Proteomes" id="UP000321561">
    <property type="component" value="Chromosome"/>
</dbReference>
<dbReference type="CDD" id="cd00090">
    <property type="entry name" value="HTH_ARSR"/>
    <property type="match status" value="1"/>
</dbReference>
<feature type="region of interest" description="Disordered" evidence="1">
    <location>
        <begin position="229"/>
        <end position="271"/>
    </location>
</feature>
<feature type="compositionally biased region" description="Basic and acidic residues" evidence="1">
    <location>
        <begin position="97"/>
        <end position="109"/>
    </location>
</feature>
<feature type="compositionally biased region" description="Basic and acidic residues" evidence="1">
    <location>
        <begin position="248"/>
        <end position="271"/>
    </location>
</feature>
<dbReference type="InterPro" id="IPR036388">
    <property type="entry name" value="WH-like_DNA-bd_sf"/>
</dbReference>
<reference evidence="2 3" key="1">
    <citation type="submission" date="2019-07" db="EMBL/GenBank/DDBJ databases">
        <title>Complete Genome Sequence of Leptotrichia hongkongensis Strain JMUB5056.</title>
        <authorList>
            <person name="Watanabe S."/>
            <person name="Cui L."/>
        </authorList>
    </citation>
    <scope>NUCLEOTIDE SEQUENCE [LARGE SCALE GENOMIC DNA]</scope>
    <source>
        <strain evidence="2 3">JMUB5056</strain>
    </source>
</reference>
<gene>
    <name evidence="2" type="ORF">JMUB5056_1739</name>
</gene>
<accession>A0A510LD70</accession>
<proteinExistence type="predicted"/>
<organism evidence="2 3">
    <name type="scientific">Leptotrichia hongkongensis</name>
    <dbReference type="NCBI Taxonomy" id="554406"/>
    <lineage>
        <taxon>Bacteria</taxon>
        <taxon>Fusobacteriati</taxon>
        <taxon>Fusobacteriota</taxon>
        <taxon>Fusobacteriia</taxon>
        <taxon>Fusobacteriales</taxon>
        <taxon>Leptotrichiaceae</taxon>
        <taxon>Leptotrichia</taxon>
    </lineage>
</organism>
<dbReference type="KEGG" id="lhg:JMUB5056_1739"/>
<dbReference type="OrthoDB" id="3882at2"/>
<evidence type="ECO:0008006" key="4">
    <source>
        <dbReference type="Google" id="ProtNLM"/>
    </source>
</evidence>
<dbReference type="SUPFAM" id="SSF46785">
    <property type="entry name" value="Winged helix' DNA-binding domain"/>
    <property type="match status" value="1"/>
</dbReference>
<dbReference type="AlphaFoldDB" id="A0A510LD70"/>
<feature type="compositionally biased region" description="Basic and acidic residues" evidence="1">
    <location>
        <begin position="120"/>
        <end position="133"/>
    </location>
</feature>
<feature type="region of interest" description="Disordered" evidence="1">
    <location>
        <begin position="97"/>
        <end position="133"/>
    </location>
</feature>
<name>A0A510LD70_9FUSO</name>
<dbReference type="Pfam" id="PF13730">
    <property type="entry name" value="HTH_36"/>
    <property type="match status" value="1"/>
</dbReference>